<dbReference type="InterPro" id="IPR025323">
    <property type="entry name" value="DUF4229"/>
</dbReference>
<accession>A0ABW5UZG1</accession>
<keyword evidence="4" id="KW-1185">Reference proteome</keyword>
<keyword evidence="2" id="KW-0812">Transmembrane</keyword>
<dbReference type="Pfam" id="PF14012">
    <property type="entry name" value="DUF4229"/>
    <property type="match status" value="1"/>
</dbReference>
<evidence type="ECO:0000313" key="4">
    <source>
        <dbReference type="Proteomes" id="UP001597492"/>
    </source>
</evidence>
<comment type="caution">
    <text evidence="3">The sequence shown here is derived from an EMBL/GenBank/DDBJ whole genome shotgun (WGS) entry which is preliminary data.</text>
</comment>
<dbReference type="Proteomes" id="UP001597492">
    <property type="component" value="Unassembled WGS sequence"/>
</dbReference>
<feature type="transmembrane region" description="Helical" evidence="2">
    <location>
        <begin position="7"/>
        <end position="28"/>
    </location>
</feature>
<proteinExistence type="predicted"/>
<name>A0ABW5UZG1_9MICO</name>
<keyword evidence="2" id="KW-1133">Transmembrane helix</keyword>
<dbReference type="RefSeq" id="WP_019618274.1">
    <property type="nucleotide sequence ID" value="NZ_JBHUNE010000003.1"/>
</dbReference>
<keyword evidence="2" id="KW-0472">Membrane</keyword>
<feature type="compositionally biased region" description="Acidic residues" evidence="1">
    <location>
        <begin position="80"/>
        <end position="115"/>
    </location>
</feature>
<sequence>MKTSRAWIIYTVVRLLAFAVPFVLVMLLLPNLPYNWIIAVVVGSIVGFTVSIIFLRDERLEIGGSIMAAREGRAPKGRDAEEEDALLDEAEDAPADEEAAEDDEPEAEAAPESDR</sequence>
<evidence type="ECO:0000313" key="3">
    <source>
        <dbReference type="EMBL" id="MFD2757735.1"/>
    </source>
</evidence>
<feature type="compositionally biased region" description="Basic and acidic residues" evidence="1">
    <location>
        <begin position="70"/>
        <end position="79"/>
    </location>
</feature>
<protein>
    <submittedName>
        <fullName evidence="3">DUF4229 domain-containing protein</fullName>
    </submittedName>
</protein>
<dbReference type="EMBL" id="JBHUNE010000003">
    <property type="protein sequence ID" value="MFD2757735.1"/>
    <property type="molecule type" value="Genomic_DNA"/>
</dbReference>
<organism evidence="3 4">
    <name type="scientific">Gulosibacter faecalis</name>
    <dbReference type="NCBI Taxonomy" id="272240"/>
    <lineage>
        <taxon>Bacteria</taxon>
        <taxon>Bacillati</taxon>
        <taxon>Actinomycetota</taxon>
        <taxon>Actinomycetes</taxon>
        <taxon>Micrococcales</taxon>
        <taxon>Microbacteriaceae</taxon>
        <taxon>Gulosibacter</taxon>
    </lineage>
</organism>
<reference evidence="4" key="1">
    <citation type="journal article" date="2019" name="Int. J. Syst. Evol. Microbiol.">
        <title>The Global Catalogue of Microorganisms (GCM) 10K type strain sequencing project: providing services to taxonomists for standard genome sequencing and annotation.</title>
        <authorList>
            <consortium name="The Broad Institute Genomics Platform"/>
            <consortium name="The Broad Institute Genome Sequencing Center for Infectious Disease"/>
            <person name="Wu L."/>
            <person name="Ma J."/>
        </authorList>
    </citation>
    <scope>NUCLEOTIDE SEQUENCE [LARGE SCALE GENOMIC DNA]</scope>
    <source>
        <strain evidence="4">TISTR 1514</strain>
    </source>
</reference>
<evidence type="ECO:0000256" key="1">
    <source>
        <dbReference type="SAM" id="MobiDB-lite"/>
    </source>
</evidence>
<gene>
    <name evidence="3" type="ORF">ACFSW7_04995</name>
</gene>
<feature type="region of interest" description="Disordered" evidence="1">
    <location>
        <begin position="70"/>
        <end position="115"/>
    </location>
</feature>
<feature type="transmembrane region" description="Helical" evidence="2">
    <location>
        <begin position="34"/>
        <end position="55"/>
    </location>
</feature>
<evidence type="ECO:0000256" key="2">
    <source>
        <dbReference type="SAM" id="Phobius"/>
    </source>
</evidence>